<reference evidence="1" key="1">
    <citation type="submission" date="2020-04" db="EMBL/GenBank/DDBJ databases">
        <authorList>
            <person name="Broberg M."/>
        </authorList>
    </citation>
    <scope>NUCLEOTIDE SEQUENCE</scope>
</reference>
<dbReference type="EMBL" id="CADEHS020000008">
    <property type="protein sequence ID" value="CAG9944842.1"/>
    <property type="molecule type" value="Genomic_DNA"/>
</dbReference>
<sequence>MKVTYTLTAALSSLASAQVYSGPLYVYGDSTTTEVNNLQVFSNGETIYLGDSKALNDPEYAPVICNSTQHPPLVPPLTSFADSLDLSGDDTTAKIYLNPNTTGLSQKPTWSNRILAEPNYTGASGLKAVALDPNAGNLADYRTKWFAYHSLLFSAADNGDASYSGREYAERSAVSGVWDVYAYWIGSADNHHFNFRTAPIV</sequence>
<gene>
    <name evidence="1" type="ORF">CRV2_00010935</name>
</gene>
<keyword evidence="2" id="KW-1185">Reference proteome</keyword>
<evidence type="ECO:0000313" key="1">
    <source>
        <dbReference type="EMBL" id="CAG9944842.1"/>
    </source>
</evidence>
<dbReference type="Proteomes" id="UP000836387">
    <property type="component" value="Unassembled WGS sequence"/>
</dbReference>
<organism evidence="1 2">
    <name type="scientific">Clonostachys rosea f. rosea IK726</name>
    <dbReference type="NCBI Taxonomy" id="1349383"/>
    <lineage>
        <taxon>Eukaryota</taxon>
        <taxon>Fungi</taxon>
        <taxon>Dikarya</taxon>
        <taxon>Ascomycota</taxon>
        <taxon>Pezizomycotina</taxon>
        <taxon>Sordariomycetes</taxon>
        <taxon>Hypocreomycetidae</taxon>
        <taxon>Hypocreales</taxon>
        <taxon>Bionectriaceae</taxon>
        <taxon>Clonostachys</taxon>
    </lineage>
</organism>
<protein>
    <submittedName>
        <fullName evidence="1">Uncharacterized protein</fullName>
    </submittedName>
</protein>
<accession>A0ACA9TWC5</accession>
<comment type="caution">
    <text evidence="1">The sequence shown here is derived from an EMBL/GenBank/DDBJ whole genome shotgun (WGS) entry which is preliminary data.</text>
</comment>
<reference evidence="1" key="2">
    <citation type="submission" date="2021-10" db="EMBL/GenBank/DDBJ databases">
        <authorList>
            <person name="Piombo E."/>
        </authorList>
    </citation>
    <scope>NUCLEOTIDE SEQUENCE</scope>
</reference>
<name>A0ACA9TWC5_BIOOC</name>
<evidence type="ECO:0000313" key="2">
    <source>
        <dbReference type="Proteomes" id="UP000836387"/>
    </source>
</evidence>
<proteinExistence type="predicted"/>